<accession>A0A226H7H2</accession>
<comment type="caution">
    <text evidence="7">The sequence shown here is derived from an EMBL/GenBank/DDBJ whole genome shotgun (WGS) entry which is preliminary data.</text>
</comment>
<evidence type="ECO:0000256" key="5">
    <source>
        <dbReference type="SAM" id="SignalP"/>
    </source>
</evidence>
<gene>
    <name evidence="7" type="ORF">B0A66_13605</name>
</gene>
<dbReference type="Gene3D" id="3.60.15.10">
    <property type="entry name" value="Ribonuclease Z/Hydroxyacylglutathione hydrolase-like"/>
    <property type="match status" value="1"/>
</dbReference>
<dbReference type="AlphaFoldDB" id="A0A226H7H2"/>
<proteinExistence type="inferred from homology"/>
<keyword evidence="2" id="KW-0479">Metal-binding</keyword>
<evidence type="ECO:0000313" key="8">
    <source>
        <dbReference type="Proteomes" id="UP000198345"/>
    </source>
</evidence>
<dbReference type="InterPro" id="IPR036866">
    <property type="entry name" value="RibonucZ/Hydroxyglut_hydro"/>
</dbReference>
<dbReference type="PANTHER" id="PTHR42978:SF6">
    <property type="entry name" value="QUORUM-QUENCHING LACTONASE YTNP-RELATED"/>
    <property type="match status" value="1"/>
</dbReference>
<evidence type="ECO:0000256" key="1">
    <source>
        <dbReference type="ARBA" id="ARBA00007749"/>
    </source>
</evidence>
<keyword evidence="5" id="KW-0732">Signal</keyword>
<sequence>MKRNFLYLFLVLASFNNVSAQQKKYTAGYYTIKTGEFTVTALLDGTVPVDAHKLLDYGNSKQVDQLLEESDIHNPVETSINAYLIKANDKLILVDTGAGELFKNPASGNVTESIKNAGYTPEQITDILLTHIHVDHSGGLTKGGIIQFPNAVVHLDKKEIDFWSQHEKPIKDEPLGYTSNRPAYLALKPYLEKGSVKTFEGAASLFPGISAVPYYGHTYGHCVYIIESNNEKLVFIGDLVHIGAVQFRVPLAANGFDFDKVKAAEQRKKIYEEASTEHYLIAADHIPFPGLGRLKKGDNSYDWLPVNFSSIGNTK</sequence>
<evidence type="ECO:0000256" key="2">
    <source>
        <dbReference type="ARBA" id="ARBA00022723"/>
    </source>
</evidence>
<keyword evidence="8" id="KW-1185">Reference proteome</keyword>
<keyword evidence="4" id="KW-0862">Zinc</keyword>
<dbReference type="EMBL" id="MUGW01000026">
    <property type="protein sequence ID" value="OXA90034.1"/>
    <property type="molecule type" value="Genomic_DNA"/>
</dbReference>
<dbReference type="GO" id="GO:0016787">
    <property type="term" value="F:hydrolase activity"/>
    <property type="evidence" value="ECO:0007669"/>
    <property type="project" value="UniProtKB-KW"/>
</dbReference>
<name>A0A226H7H2_9FLAO</name>
<evidence type="ECO:0000256" key="4">
    <source>
        <dbReference type="ARBA" id="ARBA00022833"/>
    </source>
</evidence>
<reference evidence="7 8" key="1">
    <citation type="submission" date="2016-11" db="EMBL/GenBank/DDBJ databases">
        <title>Whole genomes of Flavobacteriaceae.</title>
        <authorList>
            <person name="Stine C."/>
            <person name="Li C."/>
            <person name="Tadesse D."/>
        </authorList>
    </citation>
    <scope>NUCLEOTIDE SEQUENCE [LARGE SCALE GENOMIC DNA]</scope>
    <source>
        <strain evidence="7 8">DSM 18292</strain>
    </source>
</reference>
<dbReference type="RefSeq" id="WP_089050388.1">
    <property type="nucleotide sequence ID" value="NZ_FXTV01000004.1"/>
</dbReference>
<evidence type="ECO:0000313" key="7">
    <source>
        <dbReference type="EMBL" id="OXA90034.1"/>
    </source>
</evidence>
<organism evidence="7 8">
    <name type="scientific">Flavobacterium hercynium</name>
    <dbReference type="NCBI Taxonomy" id="387094"/>
    <lineage>
        <taxon>Bacteria</taxon>
        <taxon>Pseudomonadati</taxon>
        <taxon>Bacteroidota</taxon>
        <taxon>Flavobacteriia</taxon>
        <taxon>Flavobacteriales</taxon>
        <taxon>Flavobacteriaceae</taxon>
        <taxon>Flavobacterium</taxon>
    </lineage>
</organism>
<dbReference type="OrthoDB" id="9802897at2"/>
<evidence type="ECO:0000259" key="6">
    <source>
        <dbReference type="SMART" id="SM00849"/>
    </source>
</evidence>
<dbReference type="PANTHER" id="PTHR42978">
    <property type="entry name" value="QUORUM-QUENCHING LACTONASE YTNP-RELATED-RELATED"/>
    <property type="match status" value="1"/>
</dbReference>
<dbReference type="Pfam" id="PF00753">
    <property type="entry name" value="Lactamase_B"/>
    <property type="match status" value="1"/>
</dbReference>
<keyword evidence="3" id="KW-0378">Hydrolase</keyword>
<dbReference type="Proteomes" id="UP000198345">
    <property type="component" value="Unassembled WGS sequence"/>
</dbReference>
<feature type="chain" id="PRO_5012963144" description="Metallo-beta-lactamase domain-containing protein" evidence="5">
    <location>
        <begin position="21"/>
        <end position="315"/>
    </location>
</feature>
<dbReference type="InterPro" id="IPR001279">
    <property type="entry name" value="Metallo-B-lactamas"/>
</dbReference>
<dbReference type="SUPFAM" id="SSF56281">
    <property type="entry name" value="Metallo-hydrolase/oxidoreductase"/>
    <property type="match status" value="1"/>
</dbReference>
<evidence type="ECO:0000256" key="3">
    <source>
        <dbReference type="ARBA" id="ARBA00022801"/>
    </source>
</evidence>
<dbReference type="InterPro" id="IPR051013">
    <property type="entry name" value="MBL_superfamily_lactonases"/>
</dbReference>
<protein>
    <recommendedName>
        <fullName evidence="6">Metallo-beta-lactamase domain-containing protein</fullName>
    </recommendedName>
</protein>
<comment type="similarity">
    <text evidence="1">Belongs to the metallo-beta-lactamase superfamily.</text>
</comment>
<feature type="domain" description="Metallo-beta-lactamase" evidence="6">
    <location>
        <begin position="79"/>
        <end position="285"/>
    </location>
</feature>
<dbReference type="SMART" id="SM00849">
    <property type="entry name" value="Lactamase_B"/>
    <property type="match status" value="1"/>
</dbReference>
<dbReference type="GO" id="GO:0046872">
    <property type="term" value="F:metal ion binding"/>
    <property type="evidence" value="ECO:0007669"/>
    <property type="project" value="UniProtKB-KW"/>
</dbReference>
<feature type="signal peptide" evidence="5">
    <location>
        <begin position="1"/>
        <end position="20"/>
    </location>
</feature>
<dbReference type="CDD" id="cd07720">
    <property type="entry name" value="OPHC2-like_MBL-fold"/>
    <property type="match status" value="1"/>
</dbReference>